<reference evidence="3 4" key="1">
    <citation type="submission" date="2014-01" db="EMBL/GenBank/DDBJ databases">
        <title>Sulfitobacter donghicola JCM 14565 Genome Sequencing.</title>
        <authorList>
            <person name="Lai Q."/>
            <person name="Hong Z."/>
        </authorList>
    </citation>
    <scope>NUCLEOTIDE SEQUENCE [LARGE SCALE GENOMIC DNA]</scope>
    <source>
        <strain evidence="3 4">JCM 14565</strain>
    </source>
</reference>
<keyword evidence="4" id="KW-1185">Reference proteome</keyword>
<dbReference type="EMBL" id="JAMC01000013">
    <property type="protein sequence ID" value="KEJ87856.1"/>
    <property type="molecule type" value="Genomic_DNA"/>
</dbReference>
<protein>
    <submittedName>
        <fullName evidence="3">Uncharacterized protein</fullName>
    </submittedName>
</protein>
<evidence type="ECO:0000313" key="3">
    <source>
        <dbReference type="EMBL" id="KEJ87856.1"/>
    </source>
</evidence>
<dbReference type="Proteomes" id="UP000027734">
    <property type="component" value="Unassembled WGS sequence"/>
</dbReference>
<gene>
    <name evidence="3" type="ORF">DSW25_04770</name>
</gene>
<keyword evidence="2" id="KW-0472">Membrane</keyword>
<evidence type="ECO:0000313" key="4">
    <source>
        <dbReference type="Proteomes" id="UP000027734"/>
    </source>
</evidence>
<evidence type="ECO:0000256" key="2">
    <source>
        <dbReference type="SAM" id="Phobius"/>
    </source>
</evidence>
<dbReference type="STRING" id="1300350.Z948_3588"/>
<dbReference type="AlphaFoldDB" id="A0A073IED2"/>
<accession>A0A073IED2</accession>
<organism evidence="3 4">
    <name type="scientific">Sulfitobacter donghicola DSW-25 = KCTC 12864 = JCM 14565</name>
    <dbReference type="NCBI Taxonomy" id="1300350"/>
    <lineage>
        <taxon>Bacteria</taxon>
        <taxon>Pseudomonadati</taxon>
        <taxon>Pseudomonadota</taxon>
        <taxon>Alphaproteobacteria</taxon>
        <taxon>Rhodobacterales</taxon>
        <taxon>Roseobacteraceae</taxon>
        <taxon>Sulfitobacter</taxon>
    </lineage>
</organism>
<comment type="caution">
    <text evidence="3">The sequence shown here is derived from an EMBL/GenBank/DDBJ whole genome shotgun (WGS) entry which is preliminary data.</text>
</comment>
<dbReference type="eggNOG" id="COG1652">
    <property type="taxonomic scope" value="Bacteria"/>
</dbReference>
<proteinExistence type="predicted"/>
<feature type="region of interest" description="Disordered" evidence="1">
    <location>
        <begin position="95"/>
        <end position="116"/>
    </location>
</feature>
<feature type="transmembrane region" description="Helical" evidence="2">
    <location>
        <begin position="20"/>
        <end position="39"/>
    </location>
</feature>
<evidence type="ECO:0000256" key="1">
    <source>
        <dbReference type="SAM" id="MobiDB-lite"/>
    </source>
</evidence>
<name>A0A073IED2_9RHOB</name>
<sequence length="239" mass="25037">MSFLDMNRQPHTQKPRILPLFMAGCAAFTIGIGVTYGYLQWQDQKAQLAQMAQALENIQMANQTDTATRASNLELLSVAPTPSQVPAPVPQPVTQAAAVAEPAPAPTPAPASDAASESTLDALRKIISTASAPKVAPQKTIADEGRFETLAYAIRGVNQLTAAANAGKFILVKPEGAADGTTAQTRLVFPDHADDQGRIEQVLAFAAADGLIPIGSAAQRSDGSFDGNSILMDLMKDAL</sequence>
<keyword evidence="2" id="KW-0812">Transmembrane</keyword>
<keyword evidence="2" id="KW-1133">Transmembrane helix</keyword>